<dbReference type="InterPro" id="IPR001901">
    <property type="entry name" value="Translocase_SecE/Sec61-g"/>
</dbReference>
<comment type="subcellular location">
    <subcellularLocation>
        <location evidence="1">Endoplasmic reticulum membrane</location>
        <topology evidence="1">Single-pass membrane protein</topology>
    </subcellularLocation>
</comment>
<dbReference type="GO" id="GO:0006605">
    <property type="term" value="P:protein targeting"/>
    <property type="evidence" value="ECO:0007669"/>
    <property type="project" value="InterPro"/>
</dbReference>
<reference evidence="11 12" key="1">
    <citation type="submission" date="2016-05" db="EMBL/GenBank/DDBJ databases">
        <title>First whole genome sequencing of Entamoeba histolytica HM1:IMSS-clone-6.</title>
        <authorList>
            <person name="Mukherjee Avik.K."/>
            <person name="Izumyama S."/>
            <person name="Nakada-Tsukui K."/>
            <person name="Nozaki T."/>
        </authorList>
    </citation>
    <scope>NUCLEOTIDE SEQUENCE [LARGE SCALE GENOMIC DNA]</scope>
    <source>
        <strain evidence="11 12">HM1:IMSS clone 6</strain>
    </source>
</reference>
<evidence type="ECO:0000256" key="4">
    <source>
        <dbReference type="ARBA" id="ARBA00022692"/>
    </source>
</evidence>
<dbReference type="Gene3D" id="1.20.5.820">
    <property type="entry name" value="Preprotein translocase SecE subunit"/>
    <property type="match status" value="1"/>
</dbReference>
<evidence type="ECO:0000256" key="10">
    <source>
        <dbReference type="SAM" id="Phobius"/>
    </source>
</evidence>
<dbReference type="InterPro" id="IPR008158">
    <property type="entry name" value="Translocase_Sec61-g"/>
</dbReference>
<dbReference type="VEuPathDB" id="AmoebaDB:EHI5A_029690"/>
<evidence type="ECO:0000256" key="5">
    <source>
        <dbReference type="ARBA" id="ARBA00022824"/>
    </source>
</evidence>
<dbReference type="OMA" id="KPDQKEY"/>
<dbReference type="EMBL" id="BDEQ01000001">
    <property type="protein sequence ID" value="GAT96195.1"/>
    <property type="molecule type" value="Genomic_DNA"/>
</dbReference>
<dbReference type="AlphaFoldDB" id="A0A5K1VSF0"/>
<name>A0A5K1VSF0_ENTHI</name>
<dbReference type="VEuPathDB" id="AmoebaDB:KM1_033380"/>
<keyword evidence="3" id="KW-0813">Transport</keyword>
<dbReference type="VEuPathDB" id="AmoebaDB:EHI7A_013890"/>
<keyword evidence="7 10" id="KW-1133">Transmembrane helix</keyword>
<proteinExistence type="inferred from homology"/>
<dbReference type="GO" id="GO:0006886">
    <property type="term" value="P:intracellular protein transport"/>
    <property type="evidence" value="ECO:0007669"/>
    <property type="project" value="InterPro"/>
</dbReference>
<evidence type="ECO:0000256" key="9">
    <source>
        <dbReference type="ARBA" id="ARBA00023136"/>
    </source>
</evidence>
<dbReference type="HAMAP" id="MF_00422">
    <property type="entry name" value="SecE"/>
    <property type="match status" value="1"/>
</dbReference>
<evidence type="ECO:0000256" key="7">
    <source>
        <dbReference type="ARBA" id="ARBA00022989"/>
    </source>
</evidence>
<organism evidence="11 12">
    <name type="scientific">Entamoeba histolytica</name>
    <dbReference type="NCBI Taxonomy" id="5759"/>
    <lineage>
        <taxon>Eukaryota</taxon>
        <taxon>Amoebozoa</taxon>
        <taxon>Evosea</taxon>
        <taxon>Archamoebae</taxon>
        <taxon>Mastigamoebida</taxon>
        <taxon>Entamoebidae</taxon>
        <taxon>Entamoeba</taxon>
    </lineage>
</organism>
<keyword evidence="4 10" id="KW-0812">Transmembrane</keyword>
<keyword evidence="6" id="KW-0653">Protein transport</keyword>
<feature type="transmembrane region" description="Helical" evidence="10">
    <location>
        <begin position="38"/>
        <end position="58"/>
    </location>
</feature>
<dbReference type="InterPro" id="IPR023391">
    <property type="entry name" value="Prot_translocase_SecE_dom_sf"/>
</dbReference>
<dbReference type="Pfam" id="PF00584">
    <property type="entry name" value="SecE"/>
    <property type="match status" value="1"/>
</dbReference>
<dbReference type="SUPFAM" id="SSF103456">
    <property type="entry name" value="Preprotein translocase SecE subunit"/>
    <property type="match status" value="1"/>
</dbReference>
<evidence type="ECO:0000256" key="8">
    <source>
        <dbReference type="ARBA" id="ARBA00023010"/>
    </source>
</evidence>
<keyword evidence="5" id="KW-0256">Endoplasmic reticulum</keyword>
<evidence type="ECO:0000313" key="11">
    <source>
        <dbReference type="EMBL" id="GAT96195.1"/>
    </source>
</evidence>
<gene>
    <name evidence="11" type="ORF">CL6EHI_048170</name>
</gene>
<dbReference type="VEuPathDB" id="AmoebaDB:EHI_048170"/>
<evidence type="ECO:0000313" key="12">
    <source>
        <dbReference type="Proteomes" id="UP000078387"/>
    </source>
</evidence>
<dbReference type="GO" id="GO:0008320">
    <property type="term" value="F:protein transmembrane transporter activity"/>
    <property type="evidence" value="ECO:0007669"/>
    <property type="project" value="InterPro"/>
</dbReference>
<keyword evidence="8" id="KW-0811">Translocation</keyword>
<evidence type="ECO:0000256" key="6">
    <source>
        <dbReference type="ARBA" id="ARBA00022927"/>
    </source>
</evidence>
<accession>A0A5K1VSF0</accession>
<dbReference type="Proteomes" id="UP000078387">
    <property type="component" value="Unassembled WGS sequence"/>
</dbReference>
<dbReference type="VEuPathDB" id="AmoebaDB:EHI8A_018690"/>
<dbReference type="NCBIfam" id="TIGR00327">
    <property type="entry name" value="secE_euk_arch"/>
    <property type="match status" value="1"/>
</dbReference>
<dbReference type="GO" id="GO:0005789">
    <property type="term" value="C:endoplasmic reticulum membrane"/>
    <property type="evidence" value="ECO:0007669"/>
    <property type="project" value="UniProtKB-SubCell"/>
</dbReference>
<evidence type="ECO:0000256" key="3">
    <source>
        <dbReference type="ARBA" id="ARBA00022448"/>
    </source>
</evidence>
<protein>
    <submittedName>
        <fullName evidence="11">Protein transport protein sec61 gamma subunit putative</fullName>
    </submittedName>
</protein>
<comment type="caution">
    <text evidence="11">The sequence shown here is derived from an EMBL/GenBank/DDBJ whole genome shotgun (WGS) entry which is preliminary data.</text>
</comment>
<sequence>MDTLEQYVLEPTEEFISDSKRFITKCNKPDRKEYTKTIYAVLIGFAILGFCGYIIKLIHIPIIEILMSS</sequence>
<keyword evidence="9 10" id="KW-0472">Membrane</keyword>
<comment type="similarity">
    <text evidence="2">Belongs to the SecE/SEC61-gamma family.</text>
</comment>
<evidence type="ECO:0000256" key="2">
    <source>
        <dbReference type="ARBA" id="ARBA00008274"/>
    </source>
</evidence>
<dbReference type="PANTHER" id="PTHR12309">
    <property type="entry name" value="SEC61 GAMMA SUBUNIT"/>
    <property type="match status" value="1"/>
</dbReference>
<dbReference type="PROSITE" id="PS01067">
    <property type="entry name" value="SECE_SEC61G"/>
    <property type="match status" value="1"/>
</dbReference>
<evidence type="ECO:0000256" key="1">
    <source>
        <dbReference type="ARBA" id="ARBA00004389"/>
    </source>
</evidence>